<dbReference type="OrthoDB" id="2989999at2"/>
<organism evidence="1 2">
    <name type="scientific">Tumebacillus avium</name>
    <dbReference type="NCBI Taxonomy" id="1903704"/>
    <lineage>
        <taxon>Bacteria</taxon>
        <taxon>Bacillati</taxon>
        <taxon>Bacillota</taxon>
        <taxon>Bacilli</taxon>
        <taxon>Bacillales</taxon>
        <taxon>Alicyclobacillaceae</taxon>
        <taxon>Tumebacillus</taxon>
    </lineage>
</organism>
<reference evidence="2" key="1">
    <citation type="submission" date="2017-05" db="EMBL/GenBank/DDBJ databases">
        <authorList>
            <person name="Sung H."/>
        </authorList>
    </citation>
    <scope>NUCLEOTIDE SEQUENCE [LARGE SCALE GENOMIC DNA]</scope>
    <source>
        <strain evidence="2">AR23208</strain>
    </source>
</reference>
<evidence type="ECO:0000313" key="1">
    <source>
        <dbReference type="EMBL" id="ARU61839.1"/>
    </source>
</evidence>
<accession>A0A1Y0IP96</accession>
<dbReference type="Proteomes" id="UP000195437">
    <property type="component" value="Chromosome"/>
</dbReference>
<name>A0A1Y0IP96_9BACL</name>
<dbReference type="AlphaFoldDB" id="A0A1Y0IP96"/>
<dbReference type="KEGG" id="tum:CBW65_12970"/>
<dbReference type="EMBL" id="CP021434">
    <property type="protein sequence ID" value="ARU61839.1"/>
    <property type="molecule type" value="Genomic_DNA"/>
</dbReference>
<proteinExistence type="predicted"/>
<keyword evidence="2" id="KW-1185">Reference proteome</keyword>
<evidence type="ECO:0000313" key="2">
    <source>
        <dbReference type="Proteomes" id="UP000195437"/>
    </source>
</evidence>
<sequence length="112" mass="13082">MNEFNQSPFSEAFTFDTRLGIYVLRSDLHWGQFSEADKKRIASKWVLICSALTDRVTDLEVMMMDALERMYTAKDEEEMHLLNNEMMDYASIACDLNILARKVYDDLAKAHF</sequence>
<gene>
    <name evidence="1" type="ORF">CBW65_12970</name>
</gene>
<protein>
    <submittedName>
        <fullName evidence="1">Uncharacterized protein</fullName>
    </submittedName>
</protein>
<dbReference type="RefSeq" id="WP_087457208.1">
    <property type="nucleotide sequence ID" value="NZ_CP021434.1"/>
</dbReference>